<name>A0ABN0C8C4_9ACTN</name>
<evidence type="ECO:0000256" key="3">
    <source>
        <dbReference type="ARBA" id="ARBA00022723"/>
    </source>
</evidence>
<sequence>MLIFKTTMVITCVPEREHHMHRRLLAIATISACTLAIAGCSDSGPDSGSSSSASSDKVDVVASTNVWGSIAQAIGRDKVNVDSIIDSPDQDPHDYEATAKDKLAFSKARIVIANGGGYDDWATKLVKSSGSKADFIDAVKTSGLKKPGQKEFNEHVFYSIDSARKVAKVVESDLVKASPDNKSTFETNLKDFESKLDGLKTRAIKVGERHPNSTAIATEPVVGYLLEDMKIKNITPDEFVEQSETEAGPSTKVVHETTSLISDKKASILLVNGQTSDDVTKILQKAAQNAGIPQTGVWETFPKGVDNYPDFIGKAIDSIDKGLA</sequence>
<dbReference type="Proteomes" id="UP000003179">
    <property type="component" value="Unassembled WGS sequence"/>
</dbReference>
<keyword evidence="3" id="KW-0479">Metal-binding</keyword>
<proteinExistence type="predicted"/>
<reference evidence="5" key="1">
    <citation type="submission" date="2010-08" db="EMBL/GenBank/DDBJ databases">
        <authorList>
            <person name="Weinstock G."/>
            <person name="Sodergren E."/>
            <person name="Clifton S."/>
            <person name="Fulton L."/>
            <person name="Fulton B."/>
            <person name="Courtney L."/>
            <person name="Fronick C."/>
            <person name="Harrison M."/>
            <person name="Strong C."/>
            <person name="Farmer C."/>
            <person name="Delahaunty K."/>
            <person name="Markovic C."/>
            <person name="Hall O."/>
            <person name="Minx P."/>
            <person name="Tomlinson C."/>
            <person name="Mitreva M."/>
            <person name="Hou S."/>
            <person name="Chen J."/>
            <person name="Wollam A."/>
            <person name="Pepin K.H."/>
            <person name="Johnson M."/>
            <person name="Bhonagiri V."/>
            <person name="Zhang X."/>
            <person name="Suruliraj S."/>
            <person name="Warren W."/>
            <person name="Chinwalla A."/>
            <person name="Mardis E.R."/>
            <person name="Wilson R.K."/>
        </authorList>
    </citation>
    <scope>NUCLEOTIDE SEQUENCE [LARGE SCALE GENOMIC DNA]</scope>
    <source>
        <strain evidence="5">HL044PA1</strain>
    </source>
</reference>
<dbReference type="Pfam" id="PF01297">
    <property type="entry name" value="ZnuA"/>
    <property type="match status" value="1"/>
</dbReference>
<gene>
    <name evidence="5" type="ORF">HMPREF9607_00474</name>
</gene>
<dbReference type="Gene3D" id="3.40.50.1980">
    <property type="entry name" value="Nitrogenase molybdenum iron protein domain"/>
    <property type="match status" value="2"/>
</dbReference>
<dbReference type="EMBL" id="ADZU01000011">
    <property type="protein sequence ID" value="EFS93262.1"/>
    <property type="molecule type" value="Genomic_DNA"/>
</dbReference>
<evidence type="ECO:0000313" key="5">
    <source>
        <dbReference type="EMBL" id="EFS93262.1"/>
    </source>
</evidence>
<comment type="subcellular location">
    <subcellularLocation>
        <location evidence="1">Cell envelope</location>
    </subcellularLocation>
</comment>
<evidence type="ECO:0000256" key="4">
    <source>
        <dbReference type="ARBA" id="ARBA00022729"/>
    </source>
</evidence>
<protein>
    <submittedName>
        <fullName evidence="5">ABC transporter, substrate-binding protein</fullName>
    </submittedName>
</protein>
<evidence type="ECO:0000256" key="2">
    <source>
        <dbReference type="ARBA" id="ARBA00022448"/>
    </source>
</evidence>
<comment type="caution">
    <text evidence="5">The sequence shown here is derived from an EMBL/GenBank/DDBJ whole genome shotgun (WGS) entry which is preliminary data.</text>
</comment>
<dbReference type="InterPro" id="IPR006127">
    <property type="entry name" value="ZnuA-like"/>
</dbReference>
<organism evidence="5 6">
    <name type="scientific">Cutibacterium modestum HL044PA1</name>
    <dbReference type="NCBI Taxonomy" id="765109"/>
    <lineage>
        <taxon>Bacteria</taxon>
        <taxon>Bacillati</taxon>
        <taxon>Actinomycetota</taxon>
        <taxon>Actinomycetes</taxon>
        <taxon>Propionibacteriales</taxon>
        <taxon>Propionibacteriaceae</taxon>
        <taxon>Cutibacterium</taxon>
        <taxon>Cutibacterium modestum</taxon>
    </lineage>
</organism>
<dbReference type="InterPro" id="IPR050492">
    <property type="entry name" value="Bact_metal-bind_prot9"/>
</dbReference>
<evidence type="ECO:0000313" key="6">
    <source>
        <dbReference type="Proteomes" id="UP000003179"/>
    </source>
</evidence>
<keyword evidence="2" id="KW-0813">Transport</keyword>
<keyword evidence="4" id="KW-0732">Signal</keyword>
<dbReference type="PANTHER" id="PTHR42953:SF1">
    <property type="entry name" value="METAL-BINDING PROTEIN HI_0362-RELATED"/>
    <property type="match status" value="1"/>
</dbReference>
<keyword evidence="6" id="KW-1185">Reference proteome</keyword>
<dbReference type="PANTHER" id="PTHR42953">
    <property type="entry name" value="HIGH-AFFINITY ZINC UPTAKE SYSTEM PROTEIN ZNUA-RELATED"/>
    <property type="match status" value="1"/>
</dbReference>
<accession>A0ABN0C8C4</accession>
<dbReference type="SUPFAM" id="SSF53807">
    <property type="entry name" value="Helical backbone' metal receptor"/>
    <property type="match status" value="1"/>
</dbReference>
<evidence type="ECO:0000256" key="1">
    <source>
        <dbReference type="ARBA" id="ARBA00004196"/>
    </source>
</evidence>